<organism evidence="2 3">
    <name type="scientific">Rubroshorea leprosula</name>
    <dbReference type="NCBI Taxonomy" id="152421"/>
    <lineage>
        <taxon>Eukaryota</taxon>
        <taxon>Viridiplantae</taxon>
        <taxon>Streptophyta</taxon>
        <taxon>Embryophyta</taxon>
        <taxon>Tracheophyta</taxon>
        <taxon>Spermatophyta</taxon>
        <taxon>Magnoliopsida</taxon>
        <taxon>eudicotyledons</taxon>
        <taxon>Gunneridae</taxon>
        <taxon>Pentapetalae</taxon>
        <taxon>rosids</taxon>
        <taxon>malvids</taxon>
        <taxon>Malvales</taxon>
        <taxon>Dipterocarpaceae</taxon>
        <taxon>Rubroshorea</taxon>
    </lineage>
</organism>
<proteinExistence type="predicted"/>
<evidence type="ECO:0000313" key="3">
    <source>
        <dbReference type="Proteomes" id="UP001054252"/>
    </source>
</evidence>
<dbReference type="AlphaFoldDB" id="A0AAV5MWR0"/>
<comment type="caution">
    <text evidence="2">The sequence shown here is derived from an EMBL/GenBank/DDBJ whole genome shotgun (WGS) entry which is preliminary data.</text>
</comment>
<reference evidence="2 3" key="1">
    <citation type="journal article" date="2021" name="Commun. Biol.">
        <title>The genome of Shorea leprosula (Dipterocarpaceae) highlights the ecological relevance of drought in aseasonal tropical rainforests.</title>
        <authorList>
            <person name="Ng K.K.S."/>
            <person name="Kobayashi M.J."/>
            <person name="Fawcett J.A."/>
            <person name="Hatakeyama M."/>
            <person name="Paape T."/>
            <person name="Ng C.H."/>
            <person name="Ang C.C."/>
            <person name="Tnah L.H."/>
            <person name="Lee C.T."/>
            <person name="Nishiyama T."/>
            <person name="Sese J."/>
            <person name="O'Brien M.J."/>
            <person name="Copetti D."/>
            <person name="Mohd Noor M.I."/>
            <person name="Ong R.C."/>
            <person name="Putra M."/>
            <person name="Sireger I.Z."/>
            <person name="Indrioko S."/>
            <person name="Kosugi Y."/>
            <person name="Izuno A."/>
            <person name="Isagi Y."/>
            <person name="Lee S.L."/>
            <person name="Shimizu K.K."/>
        </authorList>
    </citation>
    <scope>NUCLEOTIDE SEQUENCE [LARGE SCALE GENOMIC DNA]</scope>
    <source>
        <strain evidence="2">214</strain>
    </source>
</reference>
<feature type="region of interest" description="Disordered" evidence="1">
    <location>
        <begin position="20"/>
        <end position="43"/>
    </location>
</feature>
<dbReference type="Proteomes" id="UP001054252">
    <property type="component" value="Unassembled WGS sequence"/>
</dbReference>
<keyword evidence="3" id="KW-1185">Reference proteome</keyword>
<protein>
    <submittedName>
        <fullName evidence="2">Uncharacterized protein</fullName>
    </submittedName>
</protein>
<accession>A0AAV5MWR0</accession>
<dbReference type="EMBL" id="BPVZ01002060">
    <property type="protein sequence ID" value="GKV53853.1"/>
    <property type="molecule type" value="Genomic_DNA"/>
</dbReference>
<evidence type="ECO:0000256" key="1">
    <source>
        <dbReference type="SAM" id="MobiDB-lite"/>
    </source>
</evidence>
<name>A0AAV5MWR0_9ROSI</name>
<sequence>MLVDDIGDVGTRKAARVGRAVLHRSTRAPPPDESASSPSLKQPIIERSAVNKLRIRAF</sequence>
<gene>
    <name evidence="2" type="ORF">SLEP1_g60366</name>
</gene>
<evidence type="ECO:0000313" key="2">
    <source>
        <dbReference type="EMBL" id="GKV53853.1"/>
    </source>
</evidence>